<dbReference type="SUPFAM" id="SSF56300">
    <property type="entry name" value="Metallo-dependent phosphatases"/>
    <property type="match status" value="1"/>
</dbReference>
<dbReference type="EMBL" id="KJ489399">
    <property type="protein sequence ID" value="AHZ10202.1"/>
    <property type="molecule type" value="Genomic_DNA"/>
</dbReference>
<sequence>MKKIELYEDVIAVLMGYSKRERGVIDRTLVNKLLTGLGRDKVTKEDLQFCIDDINNSESLAAIYMAATNGDLTVDNIEPIGNEVAVVEENVFSMVTPHIMERQKQTEFLREYKKVQREGTALKILMDDLKKEIVAEIKDLPTPKYLAEPKNVKIAEHGKALILAFSDWHVGLETFHSRTGDYNFERLQNSINSVVGWAKQQMDTRVFDEIHVLFLGDIIENQVMRNTQSFDLEFHMAAQISKSIRLFVEMLNDLSANHTVHFSMITGNHSRFFQNKNDNLANNNVEYIILDTLIMIQEELNQMPNVVITDNRNKNDMFDIEVVGHRVVGTHGDKMPKAKEKIPVFMKNGKTIKILFSGHLHYLDITQESFGRMHYQVSSPVGENDYSSSLNLPATMPSQSAVVLYRGKETYESTTLMFGENGELA</sequence>
<dbReference type="GeneID" id="19526184"/>
<evidence type="ECO:0000313" key="2">
    <source>
        <dbReference type="Proteomes" id="UP000026900"/>
    </source>
</evidence>
<dbReference type="KEGG" id="vg:19526184"/>
<reference evidence="2" key="1">
    <citation type="submission" date="2014-09" db="EMBL/GenBank/DDBJ databases">
        <authorList>
            <person name="Sauder A.B."/>
            <person name="McKenzie Q.R."/>
            <person name="Temple L.M."/>
            <person name="Alexis B.K."/>
            <person name="Al-Atrache Z."/>
            <person name="Lewis L.O."/>
            <person name="Loesser-Casey K.E."/>
            <person name="Mitchell K.J."/>
        </authorList>
    </citation>
    <scope>NUCLEOTIDE SEQUENCE [LARGE SCALE GENOMIC DNA]</scope>
</reference>
<dbReference type="Gene3D" id="3.60.21.10">
    <property type="match status" value="1"/>
</dbReference>
<dbReference type="InterPro" id="IPR029052">
    <property type="entry name" value="Metallo-depent_PP-like"/>
</dbReference>
<organism evidence="1 2">
    <name type="scientific">Bacillus phage Hakuna</name>
    <dbReference type="NCBI Taxonomy" id="1486659"/>
    <lineage>
        <taxon>Viruses</taxon>
        <taxon>Duplodnaviria</taxon>
        <taxon>Heunggongvirae</taxon>
        <taxon>Uroviricota</taxon>
        <taxon>Caudoviricetes</taxon>
        <taxon>Herelleviridae</taxon>
        <taxon>Bastillevirinae</taxon>
        <taxon>Wphvirus</taxon>
        <taxon>Wphvirus hakuna</taxon>
    </lineage>
</organism>
<dbReference type="RefSeq" id="YP_009036633.1">
    <property type="nucleotide sequence ID" value="NC_024213.1"/>
</dbReference>
<accession>A0A024B1H0</accession>
<evidence type="ECO:0000313" key="1">
    <source>
        <dbReference type="EMBL" id="AHZ10202.1"/>
    </source>
</evidence>
<proteinExistence type="predicted"/>
<dbReference type="Proteomes" id="UP000026900">
    <property type="component" value="Segment"/>
</dbReference>
<keyword evidence="2" id="KW-1185">Reference proteome</keyword>
<protein>
    <submittedName>
        <fullName evidence="1">DNA polymerase I</fullName>
    </submittedName>
</protein>
<name>A0A024B1H0_9CAUD</name>